<comment type="caution">
    <text evidence="6">The sequence shown here is derived from an EMBL/GenBank/DDBJ whole genome shotgun (WGS) entry which is preliminary data.</text>
</comment>
<proteinExistence type="predicted"/>
<evidence type="ECO:0000256" key="2">
    <source>
        <dbReference type="ARBA" id="ARBA00022692"/>
    </source>
</evidence>
<dbReference type="GO" id="GO:0006508">
    <property type="term" value="P:proteolysis"/>
    <property type="evidence" value="ECO:0007669"/>
    <property type="project" value="UniProtKB-KW"/>
</dbReference>
<dbReference type="NCBIfam" id="NF033740">
    <property type="entry name" value="MarP_fam_protase"/>
    <property type="match status" value="1"/>
</dbReference>
<dbReference type="Pfam" id="PF02674">
    <property type="entry name" value="Colicin_V"/>
    <property type="match status" value="1"/>
</dbReference>
<dbReference type="GO" id="GO:0016020">
    <property type="term" value="C:membrane"/>
    <property type="evidence" value="ECO:0007669"/>
    <property type="project" value="UniProtKB-SubCell"/>
</dbReference>
<keyword evidence="6" id="KW-0645">Protease</keyword>
<accession>A0A849JWP2</accession>
<evidence type="ECO:0000256" key="4">
    <source>
        <dbReference type="ARBA" id="ARBA00023136"/>
    </source>
</evidence>
<dbReference type="AlphaFoldDB" id="A0A849JWP2"/>
<dbReference type="PANTHER" id="PTHR43019">
    <property type="entry name" value="SERINE ENDOPROTEASE DEGS"/>
    <property type="match status" value="1"/>
</dbReference>
<evidence type="ECO:0000313" key="7">
    <source>
        <dbReference type="Proteomes" id="UP000557204"/>
    </source>
</evidence>
<keyword evidence="3 5" id="KW-1133">Transmembrane helix</keyword>
<dbReference type="Proteomes" id="UP000557204">
    <property type="component" value="Unassembled WGS sequence"/>
</dbReference>
<name>A0A849JWP2_9MICO</name>
<dbReference type="InterPro" id="IPR001940">
    <property type="entry name" value="Peptidase_S1C"/>
</dbReference>
<dbReference type="SUPFAM" id="SSF50494">
    <property type="entry name" value="Trypsin-like serine proteases"/>
    <property type="match status" value="1"/>
</dbReference>
<keyword evidence="7" id="KW-1185">Reference proteome</keyword>
<feature type="transmembrane region" description="Helical" evidence="5">
    <location>
        <begin position="6"/>
        <end position="24"/>
    </location>
</feature>
<dbReference type="PANTHER" id="PTHR43019:SF23">
    <property type="entry name" value="PROTEASE DO-LIKE 5, CHLOROPLASTIC"/>
    <property type="match status" value="1"/>
</dbReference>
<feature type="transmembrane region" description="Helical" evidence="5">
    <location>
        <begin position="96"/>
        <end position="116"/>
    </location>
</feature>
<dbReference type="InterPro" id="IPR043504">
    <property type="entry name" value="Peptidase_S1_PA_chymotrypsin"/>
</dbReference>
<reference evidence="6 7" key="1">
    <citation type="submission" date="2020-05" db="EMBL/GenBank/DDBJ databases">
        <title>Genome sequence of Isoptericola sp. JC619 isolated from Chilika lagoon, India.</title>
        <authorList>
            <person name="Kumar D."/>
            <person name="Appam K."/>
            <person name="Gandham S."/>
            <person name="Uppada J."/>
            <person name="Sasikala C."/>
            <person name="Venkata Ramana C."/>
        </authorList>
    </citation>
    <scope>NUCLEOTIDE SEQUENCE [LARGE SCALE GENOMIC DNA]</scope>
    <source>
        <strain evidence="6 7">JC619</strain>
    </source>
</reference>
<dbReference type="GO" id="GO:0009403">
    <property type="term" value="P:toxin biosynthetic process"/>
    <property type="evidence" value="ECO:0007669"/>
    <property type="project" value="InterPro"/>
</dbReference>
<dbReference type="InterPro" id="IPR047680">
    <property type="entry name" value="MarP-like"/>
</dbReference>
<evidence type="ECO:0000313" key="6">
    <source>
        <dbReference type="EMBL" id="NNU27736.1"/>
    </source>
</evidence>
<dbReference type="Pfam" id="PF13365">
    <property type="entry name" value="Trypsin_2"/>
    <property type="match status" value="1"/>
</dbReference>
<keyword evidence="6" id="KW-0378">Hydrolase</keyword>
<dbReference type="Gene3D" id="2.40.10.10">
    <property type="entry name" value="Trypsin-like serine proteases"/>
    <property type="match status" value="2"/>
</dbReference>
<evidence type="ECO:0000256" key="1">
    <source>
        <dbReference type="ARBA" id="ARBA00004141"/>
    </source>
</evidence>
<keyword evidence="2 5" id="KW-0812">Transmembrane</keyword>
<keyword evidence="4 5" id="KW-0472">Membrane</keyword>
<dbReference type="InterPro" id="IPR009003">
    <property type="entry name" value="Peptidase_S1_PA"/>
</dbReference>
<dbReference type="RefSeq" id="WP_171247238.1">
    <property type="nucleotide sequence ID" value="NZ_JABFAJ010000017.1"/>
</dbReference>
<gene>
    <name evidence="6" type="ORF">HLI28_09295</name>
</gene>
<organism evidence="6 7">
    <name type="scientific">Isoptericola sediminis</name>
    <dbReference type="NCBI Taxonomy" id="2733572"/>
    <lineage>
        <taxon>Bacteria</taxon>
        <taxon>Bacillati</taxon>
        <taxon>Actinomycetota</taxon>
        <taxon>Actinomycetes</taxon>
        <taxon>Micrococcales</taxon>
        <taxon>Promicromonosporaceae</taxon>
        <taxon>Isoptericola</taxon>
    </lineage>
</organism>
<protein>
    <submittedName>
        <fullName evidence="6">MarP family serine protease</fullName>
    </submittedName>
</protein>
<dbReference type="GO" id="GO:0004252">
    <property type="term" value="F:serine-type endopeptidase activity"/>
    <property type="evidence" value="ECO:0007669"/>
    <property type="project" value="InterPro"/>
</dbReference>
<comment type="subcellular location">
    <subcellularLocation>
        <location evidence="1">Membrane</location>
        <topology evidence="1">Multi-pass membrane protein</topology>
    </subcellularLocation>
</comment>
<sequence>MTPLDVVLVVLLVVAVVAGLSRGLLATLGGLVGLVVGGVVTFLAVPLVVDALPTAQWRGPATLFLAVVIPLIGASVGSGIGHGLRRQVDRTPLGPLERLLGGVASLLVAAVALSFLGTTVKATGSPVLAPAVSSSSVLRTIEDYTPAPVTRSLAQARAAVVDDGLPTLDGLLDPRRTRVAPDVDLADPALDTSAQSVARVWGTAYACGTGVTGSGFVVASDRVVTNAHVVAGVERPLVELPGRPAEEGRVVYYDPDADLAVVAVDGLDAAPLAVAPTLEVGDAAVVQGYPYGGPFTSVGAEVLDAGGVRVPASDGSGRVERDVYALAAEIRAGNSGGPVLSPGGEVVGVIFGRSQSDDGLGYGVTTNELMPVVARAPDLQDAVTPGSCSG</sequence>
<dbReference type="InterPro" id="IPR003825">
    <property type="entry name" value="Colicin-V_CvpA"/>
</dbReference>
<feature type="transmembrane region" description="Helical" evidence="5">
    <location>
        <begin position="61"/>
        <end position="84"/>
    </location>
</feature>
<dbReference type="PRINTS" id="PR00834">
    <property type="entry name" value="PROTEASES2C"/>
</dbReference>
<evidence type="ECO:0000256" key="3">
    <source>
        <dbReference type="ARBA" id="ARBA00022989"/>
    </source>
</evidence>
<dbReference type="EMBL" id="JABFAJ010000017">
    <property type="protein sequence ID" value="NNU27736.1"/>
    <property type="molecule type" value="Genomic_DNA"/>
</dbReference>
<feature type="transmembrane region" description="Helical" evidence="5">
    <location>
        <begin position="31"/>
        <end position="49"/>
    </location>
</feature>
<evidence type="ECO:0000256" key="5">
    <source>
        <dbReference type="SAM" id="Phobius"/>
    </source>
</evidence>